<comment type="caution">
    <text evidence="2">The sequence shown here is derived from an EMBL/GenBank/DDBJ whole genome shotgun (WGS) entry which is preliminary data.</text>
</comment>
<dbReference type="Proteomes" id="UP000593564">
    <property type="component" value="Unassembled WGS sequence"/>
</dbReference>
<organism evidence="2 3">
    <name type="scientific">Camellia sinensis</name>
    <name type="common">Tea plant</name>
    <name type="synonym">Thea sinensis</name>
    <dbReference type="NCBI Taxonomy" id="4442"/>
    <lineage>
        <taxon>Eukaryota</taxon>
        <taxon>Viridiplantae</taxon>
        <taxon>Streptophyta</taxon>
        <taxon>Embryophyta</taxon>
        <taxon>Tracheophyta</taxon>
        <taxon>Spermatophyta</taxon>
        <taxon>Magnoliopsida</taxon>
        <taxon>eudicotyledons</taxon>
        <taxon>Gunneridae</taxon>
        <taxon>Pentapetalae</taxon>
        <taxon>asterids</taxon>
        <taxon>Ericales</taxon>
        <taxon>Theaceae</taxon>
        <taxon>Camellia</taxon>
    </lineage>
</organism>
<dbReference type="AlphaFoldDB" id="A0A7J7GN22"/>
<accession>A0A7J7GN22</accession>
<feature type="compositionally biased region" description="Basic and acidic residues" evidence="1">
    <location>
        <begin position="37"/>
        <end position="51"/>
    </location>
</feature>
<sequence length="86" mass="9850">MSEGGLQGSSARGGRTTPKPTPRLAAAGEAAASPDRCWAEESEKSEAEMRRSIEELRREVGERDEMLNSMARKSEFRQRRRWRQWL</sequence>
<protein>
    <submittedName>
        <fullName evidence="2">Uncharacterized protein</fullName>
    </submittedName>
</protein>
<evidence type="ECO:0000313" key="3">
    <source>
        <dbReference type="Proteomes" id="UP000593564"/>
    </source>
</evidence>
<evidence type="ECO:0000256" key="1">
    <source>
        <dbReference type="SAM" id="MobiDB-lite"/>
    </source>
</evidence>
<keyword evidence="3" id="KW-1185">Reference proteome</keyword>
<reference evidence="3" key="1">
    <citation type="journal article" date="2020" name="Nat. Commun.">
        <title>Genome assembly of wild tea tree DASZ reveals pedigree and selection history of tea varieties.</title>
        <authorList>
            <person name="Zhang W."/>
            <person name="Zhang Y."/>
            <person name="Qiu H."/>
            <person name="Guo Y."/>
            <person name="Wan H."/>
            <person name="Zhang X."/>
            <person name="Scossa F."/>
            <person name="Alseekh S."/>
            <person name="Zhang Q."/>
            <person name="Wang P."/>
            <person name="Xu L."/>
            <person name="Schmidt M.H."/>
            <person name="Jia X."/>
            <person name="Li D."/>
            <person name="Zhu A."/>
            <person name="Guo F."/>
            <person name="Chen W."/>
            <person name="Ni D."/>
            <person name="Usadel B."/>
            <person name="Fernie A.R."/>
            <person name="Wen W."/>
        </authorList>
    </citation>
    <scope>NUCLEOTIDE SEQUENCE [LARGE SCALE GENOMIC DNA]</scope>
    <source>
        <strain evidence="3">cv. G240</strain>
    </source>
</reference>
<proteinExistence type="predicted"/>
<name>A0A7J7GN22_CAMSI</name>
<gene>
    <name evidence="2" type="ORF">HYC85_022448</name>
</gene>
<reference evidence="2 3" key="2">
    <citation type="submission" date="2020-07" db="EMBL/GenBank/DDBJ databases">
        <title>Genome assembly of wild tea tree DASZ reveals pedigree and selection history of tea varieties.</title>
        <authorList>
            <person name="Zhang W."/>
        </authorList>
    </citation>
    <scope>NUCLEOTIDE SEQUENCE [LARGE SCALE GENOMIC DNA]</scope>
    <source>
        <strain evidence="3">cv. G240</strain>
        <tissue evidence="2">Leaf</tissue>
    </source>
</reference>
<feature type="region of interest" description="Disordered" evidence="1">
    <location>
        <begin position="1"/>
        <end position="51"/>
    </location>
</feature>
<evidence type="ECO:0000313" key="2">
    <source>
        <dbReference type="EMBL" id="KAF5941281.1"/>
    </source>
</evidence>
<dbReference type="EMBL" id="JACBKZ010000010">
    <property type="protein sequence ID" value="KAF5941281.1"/>
    <property type="molecule type" value="Genomic_DNA"/>
</dbReference>